<reference evidence="2" key="2">
    <citation type="submission" date="2025-08" db="UniProtKB">
        <authorList>
            <consortium name="Ensembl"/>
        </authorList>
    </citation>
    <scope>IDENTIFICATION</scope>
</reference>
<reference evidence="2" key="3">
    <citation type="submission" date="2025-09" db="UniProtKB">
        <authorList>
            <consortium name="Ensembl"/>
        </authorList>
    </citation>
    <scope>IDENTIFICATION</scope>
</reference>
<dbReference type="OMA" id="LSCCHIH"/>
<dbReference type="Proteomes" id="UP000005207">
    <property type="component" value="Linkage group LG15"/>
</dbReference>
<dbReference type="AlphaFoldDB" id="A0A669B590"/>
<evidence type="ECO:0008006" key="4">
    <source>
        <dbReference type="Google" id="ProtNLM"/>
    </source>
</evidence>
<feature type="compositionally biased region" description="Basic and acidic residues" evidence="1">
    <location>
        <begin position="56"/>
        <end position="66"/>
    </location>
</feature>
<dbReference type="InParanoid" id="A0A669B590"/>
<name>A0A669B590_ORENI</name>
<evidence type="ECO:0000313" key="2">
    <source>
        <dbReference type="Ensembl" id="ENSONIP00000029737.1"/>
    </source>
</evidence>
<keyword evidence="3" id="KW-1185">Reference proteome</keyword>
<sequence length="89" mass="9921">MTVETDGWLWLPETYLRNGEEVVEAGILTAGLLCVTNKILLLVLPHLLSCCHIHQDPEEEDHREPDSPNSSGVLVDPTEDVLQKTPVHL</sequence>
<organism evidence="2 3">
    <name type="scientific">Oreochromis niloticus</name>
    <name type="common">Nile tilapia</name>
    <name type="synonym">Tilapia nilotica</name>
    <dbReference type="NCBI Taxonomy" id="8128"/>
    <lineage>
        <taxon>Eukaryota</taxon>
        <taxon>Metazoa</taxon>
        <taxon>Chordata</taxon>
        <taxon>Craniata</taxon>
        <taxon>Vertebrata</taxon>
        <taxon>Euteleostomi</taxon>
        <taxon>Actinopterygii</taxon>
        <taxon>Neopterygii</taxon>
        <taxon>Teleostei</taxon>
        <taxon>Neoteleostei</taxon>
        <taxon>Acanthomorphata</taxon>
        <taxon>Ovalentaria</taxon>
        <taxon>Cichlomorphae</taxon>
        <taxon>Cichliformes</taxon>
        <taxon>Cichlidae</taxon>
        <taxon>African cichlids</taxon>
        <taxon>Pseudocrenilabrinae</taxon>
        <taxon>Oreochromini</taxon>
        <taxon>Oreochromis</taxon>
    </lineage>
</organism>
<protein>
    <recommendedName>
        <fullName evidence="4">LBH domain-containing protein</fullName>
    </recommendedName>
</protein>
<evidence type="ECO:0000256" key="1">
    <source>
        <dbReference type="SAM" id="MobiDB-lite"/>
    </source>
</evidence>
<proteinExistence type="predicted"/>
<dbReference type="Ensembl" id="ENSONIT00000057172.1">
    <property type="protein sequence ID" value="ENSONIP00000029737.1"/>
    <property type="gene ID" value="ENSONIG00000032931.1"/>
</dbReference>
<feature type="region of interest" description="Disordered" evidence="1">
    <location>
        <begin position="56"/>
        <end position="89"/>
    </location>
</feature>
<accession>A0A669B590</accession>
<evidence type="ECO:0000313" key="3">
    <source>
        <dbReference type="Proteomes" id="UP000005207"/>
    </source>
</evidence>
<reference evidence="3" key="1">
    <citation type="submission" date="2012-01" db="EMBL/GenBank/DDBJ databases">
        <title>The Genome Sequence of Oreochromis niloticus (Nile Tilapia).</title>
        <authorList>
            <consortium name="Broad Institute Genome Assembly Team"/>
            <consortium name="Broad Institute Sequencing Platform"/>
            <person name="Di Palma F."/>
            <person name="Johnson J."/>
            <person name="Lander E.S."/>
            <person name="Lindblad-Toh K."/>
        </authorList>
    </citation>
    <scope>NUCLEOTIDE SEQUENCE [LARGE SCALE GENOMIC DNA]</scope>
</reference>
<dbReference type="GeneTree" id="ENSGT00980000199126"/>